<comment type="similarity">
    <text evidence="15">Belongs to the helicase family. UvrD subfamily.</text>
</comment>
<feature type="domain" description="UvrD-like helicase C-terminal" evidence="18">
    <location>
        <begin position="495"/>
        <end position="761"/>
    </location>
</feature>
<dbReference type="EC" id="3.1.11.5" evidence="15"/>
<dbReference type="InterPro" id="IPR011604">
    <property type="entry name" value="PDDEXK-like_dom_sf"/>
</dbReference>
<dbReference type="EMBL" id="CP066558">
    <property type="protein sequence ID" value="QQF83270.1"/>
    <property type="molecule type" value="Genomic_DNA"/>
</dbReference>
<keyword evidence="2 15" id="KW-0479">Metal-binding</keyword>
<dbReference type="Pfam" id="PF12705">
    <property type="entry name" value="PDDEXK_1"/>
    <property type="match status" value="1"/>
</dbReference>
<dbReference type="SUPFAM" id="SSF52980">
    <property type="entry name" value="Restriction endonuclease-like"/>
    <property type="match status" value="1"/>
</dbReference>
<comment type="catalytic activity">
    <reaction evidence="15">
        <text>Exonucleolytic cleavage (in the presence of ATP) in either 5'- to 3'- or 3'- to 5'-direction to yield 5'-phosphooligonucleotides.</text>
        <dbReference type="EC" id="3.1.11.5"/>
    </reaction>
</comment>
<evidence type="ECO:0000259" key="17">
    <source>
        <dbReference type="PROSITE" id="PS51198"/>
    </source>
</evidence>
<evidence type="ECO:0000256" key="2">
    <source>
        <dbReference type="ARBA" id="ARBA00022723"/>
    </source>
</evidence>
<dbReference type="GO" id="GO:0005524">
    <property type="term" value="F:ATP binding"/>
    <property type="evidence" value="ECO:0007669"/>
    <property type="project" value="UniProtKB-UniRule"/>
</dbReference>
<feature type="active site" description="For nuclease activity" evidence="15">
    <location>
        <position position="1125"/>
    </location>
</feature>
<dbReference type="Pfam" id="PF00580">
    <property type="entry name" value="UvrD-helicase"/>
    <property type="match status" value="1"/>
</dbReference>
<keyword evidence="3 15" id="KW-0547">Nucleotide-binding</keyword>
<feature type="region of interest" description="Nuclease activity, interacts with RecD and RecA" evidence="15">
    <location>
        <begin position="918"/>
        <end position="1216"/>
    </location>
</feature>
<sequence length="1216" mass="143125">MLNFMTSLQDQYSSLHISVFQPFNPISTPLSAVSLIEASAGTGKTHSIVSLYIRLLLQAGENNFSQALEVDQILVVTYTEMATQELKQRIRERIYQTKQALIQYQQHQNKTLLEDQFLQELLPYIKDIDLAVYRLTLAERNLDISAVSTIHSFCRRVLMQYAFNSGVHFNMELVSDESELIQRLANELWRENFYHQPLSVANFIFKKLGSPRQLVSYVYKYLSQPPKVNTQKPHLLEISLQQFLHTQVEPQLSKIHQFKQRWLENEKALRELVALKKWRKDWFESRFNKMRVWAENEDIQQPEAAKYFYQLELDKKEPLVSHDLFSELENLVTNEVTQISNNFSVLLYHCVHELNRKIMDYKLTHQQKGFDDLLRLVRNALYQPQGDKLAQLIRHQYPFAMIDEFQDTDQQQYDIFYQIYIKSAVKNTGFIMIGDPKQSIYKFRGADIFTYLKATEQAQYRFSLGENWRSTQPLIQTINYLFDFQENPPFLHEKIPFQQVAKGLYYDTQGNLLPNRFCLNGRIEPALRGYLTDNNDTQLAENCALSIEQWLQSAVQNQAILDNKPLKAKNIAVLVSSFTQAEKIQKALRDKGIASVYLSDRSNVFDSITAKELLHILRACLNPLNENNILNALSTALFAKTGAEIFQIKQDENLWENCVERFIAYQQQWHRQGILPMLHHLFAVEKINENLQMMEQGERKMTDLWHLSELLQQATRLNDTESSLVRWFEKQIQGEERLEEQIRLESDRELVKIVTLHKSKGLAYDLVWIPFICKPSLFRDNAINTYYDENQEQVLWDMDKQHSDEIEKERMAEDIRLLYVALTRAKYQIVINLPRVFEKKWNALLYVLTKGQIGVNKRIDDEYDAKKLLSPIIEELGEQCVEIEEDKKLLVRRNEYITVQQALSPVEAEEFHGKIERNWTVTSFTEMTYRHQRNRSLSSRQKALQIEISGVFDQARDYDVKENGHDMSASFDMKLSADSDYPVGFSPFDFPHGVHVGSEFHRYFEKYNMMQALNDEQLSKLCQALQLSDEWQNPLKKWINAIFNTPLKQDIAGFTLGNIKSQDCLKEMQFYLKLNQSFNENVFNRLLSKYHHLPSSPILMDRIKGMVRGFIDLVVRFEGKYYLLDYKSNLLGYSPQDYQQENLIQAMCNSHYDWQYLIYTIALHRYLKERDRKYDYQRDFGGVIYTFLRGMNGKDNSGVFFDKPDWRLISELESLF</sequence>
<evidence type="ECO:0000256" key="10">
    <source>
        <dbReference type="ARBA" id="ARBA00023125"/>
    </source>
</evidence>
<evidence type="ECO:0000256" key="16">
    <source>
        <dbReference type="PROSITE-ProRule" id="PRU00560"/>
    </source>
</evidence>
<keyword evidence="8 15" id="KW-0067">ATP-binding</keyword>
<evidence type="ECO:0000313" key="19">
    <source>
        <dbReference type="EMBL" id="QQF83270.1"/>
    </source>
</evidence>
<comment type="miscellaneous">
    <text evidence="15">In the RecBCD complex, RecB has a slow 3'-5' helicase, an exonuclease activity and loads RecA onto ssDNA, RecD has a fast 5'-3' helicase activity, while RecC stimulates the ATPase and processivity of the RecB helicase and contributes to recognition of the Chi site.</text>
</comment>
<organism evidence="19 20">
    <name type="scientific">Histophilus somni</name>
    <name type="common">Haemophilus somnus</name>
    <dbReference type="NCBI Taxonomy" id="731"/>
    <lineage>
        <taxon>Bacteria</taxon>
        <taxon>Pseudomonadati</taxon>
        <taxon>Pseudomonadota</taxon>
        <taxon>Gammaproteobacteria</taxon>
        <taxon>Pasteurellales</taxon>
        <taxon>Pasteurellaceae</taxon>
        <taxon>Histophilus</taxon>
    </lineage>
</organism>
<dbReference type="GO" id="GO:0043138">
    <property type="term" value="F:3'-5' DNA helicase activity"/>
    <property type="evidence" value="ECO:0007669"/>
    <property type="project" value="UniProtKB-UniRule"/>
</dbReference>
<feature type="binding site" evidence="15">
    <location>
        <position position="1001"/>
    </location>
    <ligand>
        <name>Mg(2+)</name>
        <dbReference type="ChEBI" id="CHEBI:18420"/>
    </ligand>
</feature>
<dbReference type="InterPro" id="IPR004586">
    <property type="entry name" value="RecB"/>
</dbReference>
<comment type="catalytic activity">
    <reaction evidence="13 15">
        <text>Couples ATP hydrolysis with the unwinding of duplex DNA by translocating in the 3'-5' direction.</text>
        <dbReference type="EC" id="5.6.2.4"/>
    </reaction>
</comment>
<comment type="subunit">
    <text evidence="15">Heterotrimer of RecB, RecC and RecD. All subunits contribute to DNA-binding. Interacts with RecA.</text>
</comment>
<dbReference type="GO" id="GO:0008854">
    <property type="term" value="F:exodeoxyribonuclease V activity"/>
    <property type="evidence" value="ECO:0007669"/>
    <property type="project" value="UniProtKB-EC"/>
</dbReference>
<evidence type="ECO:0000313" key="20">
    <source>
        <dbReference type="Proteomes" id="UP000595373"/>
    </source>
</evidence>
<keyword evidence="4 15" id="KW-0227">DNA damage</keyword>
<dbReference type="PANTHER" id="PTHR11070">
    <property type="entry name" value="UVRD / RECB / PCRA DNA HELICASE FAMILY MEMBER"/>
    <property type="match status" value="1"/>
</dbReference>
<dbReference type="PANTHER" id="PTHR11070:SF23">
    <property type="entry name" value="RECBCD ENZYME SUBUNIT RECB"/>
    <property type="match status" value="1"/>
</dbReference>
<dbReference type="Proteomes" id="UP000595373">
    <property type="component" value="Chromosome"/>
</dbReference>
<evidence type="ECO:0000256" key="8">
    <source>
        <dbReference type="ARBA" id="ARBA00022840"/>
    </source>
</evidence>
<evidence type="ECO:0000256" key="12">
    <source>
        <dbReference type="ARBA" id="ARBA00023235"/>
    </source>
</evidence>
<dbReference type="InterPro" id="IPR038726">
    <property type="entry name" value="PDDEXK_AddAB-type"/>
</dbReference>
<evidence type="ECO:0000259" key="18">
    <source>
        <dbReference type="PROSITE" id="PS51217"/>
    </source>
</evidence>
<dbReference type="GO" id="GO:0009338">
    <property type="term" value="C:exodeoxyribonuclease V complex"/>
    <property type="evidence" value="ECO:0007669"/>
    <property type="project" value="TreeGrafter"/>
</dbReference>
<comment type="cofactor">
    <cofactor evidence="15">
        <name>Mg(2+)</name>
        <dbReference type="ChEBI" id="CHEBI:18420"/>
    </cofactor>
    <text evidence="15">Binds 1 Mg(2+) ion per subunit.</text>
</comment>
<dbReference type="CDD" id="cd22352">
    <property type="entry name" value="RecB_C-like"/>
    <property type="match status" value="1"/>
</dbReference>
<dbReference type="PROSITE" id="PS51217">
    <property type="entry name" value="UVRD_HELICASE_CTER"/>
    <property type="match status" value="1"/>
</dbReference>
<comment type="domain">
    <text evidence="15">The C-terminal domain has nuclease activity and interacts with RecD. It interacts with RecA, facilitating its loading onto ssDNA.</text>
</comment>
<feature type="binding site" evidence="15">
    <location>
        <position position="1125"/>
    </location>
    <ligand>
        <name>Mg(2+)</name>
        <dbReference type="ChEBI" id="CHEBI:18420"/>
    </ligand>
</feature>
<evidence type="ECO:0000256" key="9">
    <source>
        <dbReference type="ARBA" id="ARBA00022842"/>
    </source>
</evidence>
<dbReference type="AlphaFoldDB" id="A0A9Q7E650"/>
<evidence type="ECO:0000256" key="3">
    <source>
        <dbReference type="ARBA" id="ARBA00022741"/>
    </source>
</evidence>
<feature type="region of interest" description="DNA-binding and helicase activity, interacts with RecC" evidence="15">
    <location>
        <begin position="1"/>
        <end position="870"/>
    </location>
</feature>
<keyword evidence="10 15" id="KW-0238">DNA-binding</keyword>
<evidence type="ECO:0000256" key="15">
    <source>
        <dbReference type="HAMAP-Rule" id="MF_01485"/>
    </source>
</evidence>
<dbReference type="InterPro" id="IPR014017">
    <property type="entry name" value="DNA_helicase_UvrD-like_C"/>
</dbReference>
<dbReference type="RefSeq" id="WP_075293904.1">
    <property type="nucleotide sequence ID" value="NZ_CP018802.1"/>
</dbReference>
<evidence type="ECO:0000256" key="1">
    <source>
        <dbReference type="ARBA" id="ARBA00022722"/>
    </source>
</evidence>
<dbReference type="InterPro" id="IPR027417">
    <property type="entry name" value="P-loop_NTPase"/>
</dbReference>
<evidence type="ECO:0000256" key="5">
    <source>
        <dbReference type="ARBA" id="ARBA00022801"/>
    </source>
</evidence>
<gene>
    <name evidence="15 19" type="primary">recB</name>
    <name evidence="19" type="ORF">JFL49_05070</name>
</gene>
<evidence type="ECO:0000256" key="11">
    <source>
        <dbReference type="ARBA" id="ARBA00023204"/>
    </source>
</evidence>
<keyword evidence="1 15" id="KW-0540">Nuclease</keyword>
<dbReference type="EC" id="5.6.2.4" evidence="15"/>
<dbReference type="Gene3D" id="3.40.50.300">
    <property type="entry name" value="P-loop containing nucleotide triphosphate hydrolases"/>
    <property type="match status" value="2"/>
</dbReference>
<dbReference type="PROSITE" id="PS51198">
    <property type="entry name" value="UVRD_HELICASE_ATP_BIND"/>
    <property type="match status" value="1"/>
</dbReference>
<dbReference type="Gene3D" id="3.90.320.10">
    <property type="match status" value="1"/>
</dbReference>
<dbReference type="Gene3D" id="1.10.3170.10">
    <property type="entry name" value="Recbcd, chain B, domain 2"/>
    <property type="match status" value="1"/>
</dbReference>
<dbReference type="OrthoDB" id="9810135at2"/>
<keyword evidence="9 15" id="KW-0460">Magnesium</keyword>
<name>A0A9Q7E650_HISSO</name>
<feature type="binding site" evidence="15">
    <location>
        <position position="1112"/>
    </location>
    <ligand>
        <name>Mg(2+)</name>
        <dbReference type="ChEBI" id="CHEBI:18420"/>
    </ligand>
</feature>
<feature type="domain" description="UvrD-like helicase ATP-binding" evidence="17">
    <location>
        <begin position="17"/>
        <end position="471"/>
    </location>
</feature>
<evidence type="ECO:0000256" key="14">
    <source>
        <dbReference type="ARBA" id="ARBA00048988"/>
    </source>
</evidence>
<accession>A0A9Q7E650</accession>
<dbReference type="GO" id="GO:0003677">
    <property type="term" value="F:DNA binding"/>
    <property type="evidence" value="ECO:0007669"/>
    <property type="project" value="UniProtKB-UniRule"/>
</dbReference>
<dbReference type="GO" id="GO:0000287">
    <property type="term" value="F:magnesium ion binding"/>
    <property type="evidence" value="ECO:0007669"/>
    <property type="project" value="UniProtKB-UniRule"/>
</dbReference>
<keyword evidence="7 15" id="KW-0269">Exonuclease</keyword>
<reference evidence="19 20" key="1">
    <citation type="submission" date="2020-12" db="EMBL/GenBank/DDBJ databases">
        <title>ASc-MMNZ-VFA-070.</title>
        <authorList>
            <person name="Schryvers A."/>
            <person name="Mostafa Nazari M."/>
            <person name="Farshchi Andisi V."/>
            <person name="Timsit E."/>
            <person name="Walter Morck D."/>
        </authorList>
    </citation>
    <scope>NUCLEOTIDE SEQUENCE [LARGE SCALE GENOMIC DNA]</scope>
    <source>
        <strain evidence="19 20">ASc-MMNZ-VFA-070</strain>
    </source>
</reference>
<dbReference type="GO" id="GO:0005829">
    <property type="term" value="C:cytosol"/>
    <property type="evidence" value="ECO:0007669"/>
    <property type="project" value="TreeGrafter"/>
</dbReference>
<dbReference type="Pfam" id="PF13361">
    <property type="entry name" value="UvrD_C"/>
    <property type="match status" value="1"/>
</dbReference>
<dbReference type="SUPFAM" id="SSF52540">
    <property type="entry name" value="P-loop containing nucleoside triphosphate hydrolases"/>
    <property type="match status" value="1"/>
</dbReference>
<evidence type="ECO:0000256" key="7">
    <source>
        <dbReference type="ARBA" id="ARBA00022839"/>
    </source>
</evidence>
<comment type="domain">
    <text evidence="15">The N-terminal DNA-binding domain is a ssDNA-dependent ATPase and has ATP-dependent 3'-5' helicase function. This domain interacts with RecC.</text>
</comment>
<dbReference type="InterPro" id="IPR011335">
    <property type="entry name" value="Restrct_endonuc-II-like"/>
</dbReference>
<keyword evidence="6 15" id="KW-0347">Helicase</keyword>
<keyword evidence="11 15" id="KW-0234">DNA repair</keyword>
<evidence type="ECO:0000256" key="6">
    <source>
        <dbReference type="ARBA" id="ARBA00022806"/>
    </source>
</evidence>
<dbReference type="InterPro" id="IPR000212">
    <property type="entry name" value="DNA_helicase_UvrD/REP"/>
</dbReference>
<keyword evidence="20" id="KW-1185">Reference proteome</keyword>
<dbReference type="Gene3D" id="1.10.486.10">
    <property type="entry name" value="PCRA, domain 4"/>
    <property type="match status" value="1"/>
</dbReference>
<keyword evidence="12 15" id="KW-0413">Isomerase</keyword>
<comment type="function">
    <text evidence="15">A helicase/nuclease that prepares dsDNA breaks (DSB) for recombinational DNA repair. Binds to DSBs and unwinds DNA via a highly rapid and processive ATP-dependent bidirectional helicase activity. Unwinds dsDNA until it encounters a Chi (crossover hotspot instigator) sequence from the 3' direction. Cuts ssDNA a few nucleotides 3' to the Chi site. The properties and activities of the enzyme are changed at Chi. The Chi-altered holoenzyme produces a long 3'-ssDNA overhang and facilitates RecA-binding to the ssDNA for homologous DNA recombination and repair. Holoenzyme degrades any linearized DNA that is unable to undergo homologous recombination. In the holoenzyme this subunit contributes ATPase, 3'-5' helicase, exonuclease activity and loads RecA onto ssDNA.</text>
</comment>
<proteinExistence type="inferred from homology"/>
<feature type="binding site" evidence="16">
    <location>
        <begin position="38"/>
        <end position="45"/>
    </location>
    <ligand>
        <name>ATP</name>
        <dbReference type="ChEBI" id="CHEBI:30616"/>
    </ligand>
</feature>
<dbReference type="NCBIfam" id="TIGR00609">
    <property type="entry name" value="recB"/>
    <property type="match status" value="1"/>
</dbReference>
<comment type="catalytic activity">
    <reaction evidence="14 15">
        <text>ATP + H2O = ADP + phosphate + H(+)</text>
        <dbReference type="Rhea" id="RHEA:13065"/>
        <dbReference type="ChEBI" id="CHEBI:15377"/>
        <dbReference type="ChEBI" id="CHEBI:15378"/>
        <dbReference type="ChEBI" id="CHEBI:30616"/>
        <dbReference type="ChEBI" id="CHEBI:43474"/>
        <dbReference type="ChEBI" id="CHEBI:456216"/>
        <dbReference type="EC" id="5.6.2.4"/>
    </reaction>
</comment>
<keyword evidence="5 15" id="KW-0378">Hydrolase</keyword>
<dbReference type="GO" id="GO:0000724">
    <property type="term" value="P:double-strand break repair via homologous recombination"/>
    <property type="evidence" value="ECO:0007669"/>
    <property type="project" value="UniProtKB-UniRule"/>
</dbReference>
<evidence type="ECO:0000256" key="13">
    <source>
        <dbReference type="ARBA" id="ARBA00034617"/>
    </source>
</evidence>
<dbReference type="InterPro" id="IPR014016">
    <property type="entry name" value="UvrD-like_ATP-bd"/>
</dbReference>
<evidence type="ECO:0000256" key="4">
    <source>
        <dbReference type="ARBA" id="ARBA00022763"/>
    </source>
</evidence>
<dbReference type="HAMAP" id="MF_01485">
    <property type="entry name" value="RecB"/>
    <property type="match status" value="1"/>
</dbReference>
<protein>
    <recommendedName>
        <fullName evidence="15">RecBCD enzyme subunit RecB</fullName>
        <ecNumber evidence="15">3.1.11.5</ecNumber>
        <ecNumber evidence="15">5.6.2.4</ecNumber>
    </recommendedName>
    <alternativeName>
        <fullName evidence="15">DNA 3'-5' helicase subunit RecB</fullName>
    </alternativeName>
    <alternativeName>
        <fullName evidence="15">Exonuclease V subunit RecB</fullName>
        <shortName evidence="15">ExoV subunit RecB</shortName>
    </alternativeName>
    <alternativeName>
        <fullName evidence="15">Helicase/nuclease RecBCD subunit RecB</fullName>
    </alternativeName>
</protein>